<organism evidence="1">
    <name type="scientific">Anguilla anguilla</name>
    <name type="common">European freshwater eel</name>
    <name type="synonym">Muraena anguilla</name>
    <dbReference type="NCBI Taxonomy" id="7936"/>
    <lineage>
        <taxon>Eukaryota</taxon>
        <taxon>Metazoa</taxon>
        <taxon>Chordata</taxon>
        <taxon>Craniata</taxon>
        <taxon>Vertebrata</taxon>
        <taxon>Euteleostomi</taxon>
        <taxon>Actinopterygii</taxon>
        <taxon>Neopterygii</taxon>
        <taxon>Teleostei</taxon>
        <taxon>Anguilliformes</taxon>
        <taxon>Anguillidae</taxon>
        <taxon>Anguilla</taxon>
    </lineage>
</organism>
<protein>
    <submittedName>
        <fullName evidence="1">Uncharacterized protein</fullName>
    </submittedName>
</protein>
<proteinExistence type="predicted"/>
<name>A0A0E9Q4T9_ANGAN</name>
<reference evidence="1" key="1">
    <citation type="submission" date="2014-11" db="EMBL/GenBank/DDBJ databases">
        <authorList>
            <person name="Amaro Gonzalez C."/>
        </authorList>
    </citation>
    <scope>NUCLEOTIDE SEQUENCE</scope>
</reference>
<dbReference type="AlphaFoldDB" id="A0A0E9Q4T9"/>
<reference evidence="1" key="2">
    <citation type="journal article" date="2015" name="Fish Shellfish Immunol.">
        <title>Early steps in the European eel (Anguilla anguilla)-Vibrio vulnificus interaction in the gills: Role of the RtxA13 toxin.</title>
        <authorList>
            <person name="Callol A."/>
            <person name="Pajuelo D."/>
            <person name="Ebbesson L."/>
            <person name="Teles M."/>
            <person name="MacKenzie S."/>
            <person name="Amaro C."/>
        </authorList>
    </citation>
    <scope>NUCLEOTIDE SEQUENCE</scope>
</reference>
<sequence>MSLTDATGMTFFSWGGGGAGAKARDHLLCHSLANILNNKKTAIYFPSEQGNTVRI</sequence>
<evidence type="ECO:0000313" key="1">
    <source>
        <dbReference type="EMBL" id="JAH11901.1"/>
    </source>
</evidence>
<dbReference type="EMBL" id="GBXM01096676">
    <property type="protein sequence ID" value="JAH11901.1"/>
    <property type="molecule type" value="Transcribed_RNA"/>
</dbReference>
<accession>A0A0E9Q4T9</accession>